<accession>A0A109UX46</accession>
<dbReference type="Proteomes" id="UP000243052">
    <property type="component" value="Chromosome ii"/>
</dbReference>
<dbReference type="OrthoDB" id="5594977at2759"/>
<evidence type="ECO:0000256" key="1">
    <source>
        <dbReference type="SAM" id="MobiDB-lite"/>
    </source>
</evidence>
<dbReference type="PANTHER" id="PTHR28265:SF1">
    <property type="entry name" value="MAINTENANCE OF TELOMERE CAPPING PROTEIN 1"/>
    <property type="match status" value="1"/>
</dbReference>
<proteinExistence type="predicted"/>
<dbReference type="PANTHER" id="PTHR28265">
    <property type="entry name" value="MAINTENANCE OF TELOMERE CAPPING PROTEIN 1"/>
    <property type="match status" value="1"/>
</dbReference>
<reference evidence="2 3" key="1">
    <citation type="submission" date="2016-01" db="EMBL/GenBank/DDBJ databases">
        <title>Genome sequence of the yeast Holleya sinecauda.</title>
        <authorList>
            <person name="Dietrich F.S."/>
        </authorList>
    </citation>
    <scope>NUCLEOTIDE SEQUENCE [LARGE SCALE GENOMIC DNA]</scope>
    <source>
        <strain evidence="2 3">ATCC 58844</strain>
    </source>
</reference>
<dbReference type="EMBL" id="CP014242">
    <property type="protein sequence ID" value="AMD19115.1"/>
    <property type="molecule type" value="Genomic_DNA"/>
</dbReference>
<dbReference type="InterPro" id="IPR018814">
    <property type="entry name" value="DUF5427"/>
</dbReference>
<evidence type="ECO:0000313" key="2">
    <source>
        <dbReference type="EMBL" id="AMD19115.1"/>
    </source>
</evidence>
<gene>
    <name evidence="2" type="ORF">AW171_hschr2927</name>
</gene>
<organism evidence="2 3">
    <name type="scientific">Eremothecium sinecaudum</name>
    <dbReference type="NCBI Taxonomy" id="45286"/>
    <lineage>
        <taxon>Eukaryota</taxon>
        <taxon>Fungi</taxon>
        <taxon>Dikarya</taxon>
        <taxon>Ascomycota</taxon>
        <taxon>Saccharomycotina</taxon>
        <taxon>Saccharomycetes</taxon>
        <taxon>Saccharomycetales</taxon>
        <taxon>Saccharomycetaceae</taxon>
        <taxon>Eremothecium</taxon>
    </lineage>
</organism>
<dbReference type="AlphaFoldDB" id="A0A109UX46"/>
<protein>
    <submittedName>
        <fullName evidence="2">HBR214Wp</fullName>
    </submittedName>
</protein>
<feature type="compositionally biased region" description="Basic and acidic residues" evidence="1">
    <location>
        <begin position="64"/>
        <end position="116"/>
    </location>
</feature>
<evidence type="ECO:0000313" key="3">
    <source>
        <dbReference type="Proteomes" id="UP000243052"/>
    </source>
</evidence>
<sequence length="432" mass="48451">MAPRQNSTDADDVLEFLDSLPDSTAGKKTSSGKQSKNEKDEDILDFLDELEQTNLKASPKKKHSDVPKKIDAKKNDAHKSDTKVTAKQDTVDERTNVTKETTKPNQENKPDAELKTETSNQENYNEEKLSDPISSISSWWSSSGQATVSNIWSKTTQHATQIKDRIAQEQHELSTKLNTNSFTSKFANANMLSELTTQLTKFVIGDTEEVLRVHVVHDLVNFHNLSYHMESQLDKVLRSQVQGGVRIFVDEWDRPNESSTFSGDSSTRKLNLFQGKPIEADKLCLANLDNAIKLFQHAKEEMKQRRGSNELEAIEDEESRISDVFVGILAVGQQAKNESESIVDSTHAGSFNFTFLLKDVSNDLSLVVRSQGFPIRWVDWLEGTSELKSKGSDKSAEGEIDPSDWVVEWIENGLELAIGVLAQTYVIKRMGI</sequence>
<name>A0A109UX46_9SACH</name>
<feature type="region of interest" description="Disordered" evidence="1">
    <location>
        <begin position="1"/>
        <end position="128"/>
    </location>
</feature>
<dbReference type="Pfam" id="PF10310">
    <property type="entry name" value="DUF5427"/>
    <property type="match status" value="1"/>
</dbReference>
<dbReference type="STRING" id="45286.A0A109UX46"/>
<dbReference type="GeneID" id="28722580"/>
<feature type="compositionally biased region" description="Acidic residues" evidence="1">
    <location>
        <begin position="40"/>
        <end position="51"/>
    </location>
</feature>
<keyword evidence="3" id="KW-1185">Reference proteome</keyword>
<dbReference type="RefSeq" id="XP_017986111.1">
    <property type="nucleotide sequence ID" value="XM_018130622.1"/>
</dbReference>